<comment type="subcellular location">
    <subcellularLocation>
        <location evidence="1">Cell membrane</location>
        <topology evidence="1">Peripheral membrane protein</topology>
    </subcellularLocation>
</comment>
<dbReference type="InterPro" id="IPR003439">
    <property type="entry name" value="ABC_transporter-like_ATP-bd"/>
</dbReference>
<dbReference type="PANTHER" id="PTHR42771:SF2">
    <property type="entry name" value="IRON(3+)-HYDROXAMATE IMPORT ATP-BINDING PROTEIN FHUC"/>
    <property type="match status" value="1"/>
</dbReference>
<dbReference type="STRING" id="699218.HMPREF0889_0113"/>
<dbReference type="eggNOG" id="COG1120">
    <property type="taxonomic scope" value="Bacteria"/>
</dbReference>
<dbReference type="Gene3D" id="3.40.50.300">
    <property type="entry name" value="P-loop containing nucleotide triphosphate hydrolases"/>
    <property type="match status" value="1"/>
</dbReference>
<organism evidence="11 13">
    <name type="scientific">Megasphaera lornae</name>
    <dbReference type="NCBI Taxonomy" id="1000568"/>
    <lineage>
        <taxon>Bacteria</taxon>
        <taxon>Bacillati</taxon>
        <taxon>Bacillota</taxon>
        <taxon>Negativicutes</taxon>
        <taxon>Veillonellales</taxon>
        <taxon>Veillonellaceae</taxon>
        <taxon>Megasphaera</taxon>
    </lineage>
</organism>
<evidence type="ECO:0000256" key="1">
    <source>
        <dbReference type="ARBA" id="ARBA00004202"/>
    </source>
</evidence>
<dbReference type="SMART" id="SM00382">
    <property type="entry name" value="AAA"/>
    <property type="match status" value="1"/>
</dbReference>
<name>D3LX57_9FIRM</name>
<dbReference type="InterPro" id="IPR017871">
    <property type="entry name" value="ABC_transporter-like_CS"/>
</dbReference>
<reference evidence="11" key="2">
    <citation type="submission" date="2009-12" db="EMBL/GenBank/DDBJ databases">
        <authorList>
            <person name="Madupu R."/>
            <person name="Durkin A.S."/>
            <person name="Torralba M."/>
            <person name="Methe B."/>
            <person name="Sutton G.G."/>
            <person name="Strausberg R.L."/>
            <person name="Nelson K.E."/>
        </authorList>
    </citation>
    <scope>NUCLEOTIDE SEQUENCE</scope>
    <source>
        <strain evidence="11">28L</strain>
    </source>
</reference>
<dbReference type="FunFam" id="3.40.50.300:FF:000134">
    <property type="entry name" value="Iron-enterobactin ABC transporter ATP-binding protein"/>
    <property type="match status" value="1"/>
</dbReference>
<dbReference type="EMBL" id="AFIJ01000029">
    <property type="protein sequence ID" value="EGL40298.1"/>
    <property type="molecule type" value="Genomic_DNA"/>
</dbReference>
<keyword evidence="6 11" id="KW-0067">ATP-binding</keyword>
<evidence type="ECO:0000256" key="5">
    <source>
        <dbReference type="ARBA" id="ARBA00022741"/>
    </source>
</evidence>
<keyword evidence="7" id="KW-0408">Iron</keyword>
<dbReference type="Proteomes" id="UP000003242">
    <property type="component" value="Unassembled WGS sequence"/>
</dbReference>
<keyword evidence="14" id="KW-1185">Reference proteome</keyword>
<dbReference type="GO" id="GO:0005524">
    <property type="term" value="F:ATP binding"/>
    <property type="evidence" value="ECO:0007669"/>
    <property type="project" value="UniProtKB-KW"/>
</dbReference>
<evidence type="ECO:0000256" key="8">
    <source>
        <dbReference type="ARBA" id="ARBA00023065"/>
    </source>
</evidence>
<dbReference type="GO" id="GO:0006826">
    <property type="term" value="P:iron ion transport"/>
    <property type="evidence" value="ECO:0007669"/>
    <property type="project" value="UniProtKB-KW"/>
</dbReference>
<dbReference type="SUPFAM" id="SSF52540">
    <property type="entry name" value="P-loop containing nucleoside triphosphate hydrolases"/>
    <property type="match status" value="1"/>
</dbReference>
<evidence type="ECO:0000313" key="12">
    <source>
        <dbReference type="EMBL" id="EGL40298.1"/>
    </source>
</evidence>
<evidence type="ECO:0000256" key="7">
    <source>
        <dbReference type="ARBA" id="ARBA00023004"/>
    </source>
</evidence>
<proteinExistence type="predicted"/>
<keyword evidence="5" id="KW-0547">Nucleotide-binding</keyword>
<keyword evidence="2" id="KW-0813">Transport</keyword>
<keyword evidence="3" id="KW-1003">Cell membrane</keyword>
<dbReference type="GO" id="GO:0016887">
    <property type="term" value="F:ATP hydrolysis activity"/>
    <property type="evidence" value="ECO:0007669"/>
    <property type="project" value="InterPro"/>
</dbReference>
<evidence type="ECO:0000256" key="3">
    <source>
        <dbReference type="ARBA" id="ARBA00022475"/>
    </source>
</evidence>
<keyword evidence="4" id="KW-0410">Iron transport</keyword>
<evidence type="ECO:0000313" key="11">
    <source>
        <dbReference type="EMBL" id="EFD93241.1"/>
    </source>
</evidence>
<gene>
    <name evidence="11" type="primary">fhuC</name>
    <name evidence="11" type="ORF">HMPREF0889_0113</name>
    <name evidence="12" type="ORF">HMPREF1039_0756</name>
</gene>
<protein>
    <submittedName>
        <fullName evidence="11">Ferrichrome ABC transporter, ATP-binding protein FhuC</fullName>
    </submittedName>
</protein>
<evidence type="ECO:0000256" key="4">
    <source>
        <dbReference type="ARBA" id="ARBA00022496"/>
    </source>
</evidence>
<feature type="domain" description="ABC transporter" evidence="10">
    <location>
        <begin position="4"/>
        <end position="240"/>
    </location>
</feature>
<evidence type="ECO:0000256" key="6">
    <source>
        <dbReference type="ARBA" id="ARBA00022840"/>
    </source>
</evidence>
<dbReference type="OrthoDB" id="9799337at2"/>
<dbReference type="EMBL" id="ADGP01000034">
    <property type="protein sequence ID" value="EFD93241.1"/>
    <property type="molecule type" value="Genomic_DNA"/>
</dbReference>
<evidence type="ECO:0000256" key="9">
    <source>
        <dbReference type="ARBA" id="ARBA00023136"/>
    </source>
</evidence>
<dbReference type="CDD" id="cd03214">
    <property type="entry name" value="ABC_Iron-Siderophores_B12_Hemin"/>
    <property type="match status" value="1"/>
</dbReference>
<dbReference type="PANTHER" id="PTHR42771">
    <property type="entry name" value="IRON(3+)-HYDROXAMATE IMPORT ATP-BINDING PROTEIN FHUC"/>
    <property type="match status" value="1"/>
</dbReference>
<dbReference type="Pfam" id="PF00005">
    <property type="entry name" value="ABC_tran"/>
    <property type="match status" value="1"/>
</dbReference>
<dbReference type="InterPro" id="IPR051535">
    <property type="entry name" value="Siderophore_ABC-ATPase"/>
</dbReference>
<keyword evidence="8" id="KW-0406">Ion transport</keyword>
<evidence type="ECO:0000313" key="14">
    <source>
        <dbReference type="Proteomes" id="UP000004018"/>
    </source>
</evidence>
<reference evidence="13" key="1">
    <citation type="submission" date="2009-12" db="EMBL/GenBank/DDBJ databases">
        <title>Sequence of Clostridiales genomosp. BVAB3 str. UPII9-5.</title>
        <authorList>
            <person name="Madupu R."/>
            <person name="Durkin A.S."/>
            <person name="Torralba M."/>
            <person name="Methe B."/>
            <person name="Sutton G.G."/>
            <person name="Strausberg R.L."/>
            <person name="Nelson K.E."/>
        </authorList>
    </citation>
    <scope>NUCLEOTIDE SEQUENCE [LARGE SCALE GENOMIC DNA]</scope>
    <source>
        <strain evidence="13">28L</strain>
    </source>
</reference>
<dbReference type="PROSITE" id="PS50893">
    <property type="entry name" value="ABC_TRANSPORTER_2"/>
    <property type="match status" value="1"/>
</dbReference>
<accession>D3LX57</accession>
<sequence length="262" mass="28920">MNKLSALHLRLQYGERVIIKDLTLAFDKPEVISIIGPNGSGKSTLLKALAKLLIPTAGAVYLNGGDMRHMSLTSLAKVLSVLPQSVQAPGDMTVTDLVCFGRMPYRGRFSSLTKADWRSIEEALAATELCALRDQPLTALSGGERQRAWLAMALAKEPKILLLDEPTTYLDIRHQLDIMELVVRLHRELGITVIMVMHDLNHAARYSQRLIALKQGEIVADGTVETVFREDVLASLYGIRAMVTTVGRGTEKQRICLPYATI</sequence>
<evidence type="ECO:0000256" key="2">
    <source>
        <dbReference type="ARBA" id="ARBA00022448"/>
    </source>
</evidence>
<dbReference type="Proteomes" id="UP000004018">
    <property type="component" value="Unassembled WGS sequence"/>
</dbReference>
<comment type="caution">
    <text evidence="11">The sequence shown here is derived from an EMBL/GenBank/DDBJ whole genome shotgun (WGS) entry which is preliminary data.</text>
</comment>
<dbReference type="GO" id="GO:0005886">
    <property type="term" value="C:plasma membrane"/>
    <property type="evidence" value="ECO:0007669"/>
    <property type="project" value="UniProtKB-SubCell"/>
</dbReference>
<dbReference type="InterPro" id="IPR003593">
    <property type="entry name" value="AAA+_ATPase"/>
</dbReference>
<dbReference type="AlphaFoldDB" id="D3LX57"/>
<dbReference type="RefSeq" id="WP_007391161.1">
    <property type="nucleotide sequence ID" value="NZ_ADGP01000034.1"/>
</dbReference>
<dbReference type="PROSITE" id="PS00211">
    <property type="entry name" value="ABC_TRANSPORTER_1"/>
    <property type="match status" value="1"/>
</dbReference>
<evidence type="ECO:0000259" key="10">
    <source>
        <dbReference type="PROSITE" id="PS50893"/>
    </source>
</evidence>
<keyword evidence="9" id="KW-0472">Membrane</keyword>
<dbReference type="InterPro" id="IPR027417">
    <property type="entry name" value="P-loop_NTPase"/>
</dbReference>
<evidence type="ECO:0000313" key="13">
    <source>
        <dbReference type="Proteomes" id="UP000003242"/>
    </source>
</evidence>
<reference evidence="12 14" key="3">
    <citation type="submission" date="2011-04" db="EMBL/GenBank/DDBJ databases">
        <authorList>
            <person name="Harkins D.M."/>
            <person name="Madupu R."/>
            <person name="Durkin A.S."/>
            <person name="Torralba M."/>
            <person name="Methe B."/>
            <person name="Sutton G.G."/>
            <person name="Nelson K.E."/>
        </authorList>
    </citation>
    <scope>NUCLEOTIDE SEQUENCE [LARGE SCALE GENOMIC DNA]</scope>
    <source>
        <strain evidence="12 14">UPII 199-6</strain>
    </source>
</reference>